<evidence type="ECO:0000313" key="1">
    <source>
        <dbReference type="EMBL" id="MBF1165215.1"/>
    </source>
</evidence>
<accession>A0A930BST5</accession>
<name>A0A930BST5_9RHOO</name>
<dbReference type="Proteomes" id="UP000718593">
    <property type="component" value="Unassembled WGS sequence"/>
</dbReference>
<gene>
    <name evidence="1" type="ORF">HXL68_09245</name>
</gene>
<evidence type="ECO:0000313" key="2">
    <source>
        <dbReference type="Proteomes" id="UP000718593"/>
    </source>
</evidence>
<comment type="caution">
    <text evidence="1">The sequence shown here is derived from an EMBL/GenBank/DDBJ whole genome shotgun (WGS) entry which is preliminary data.</text>
</comment>
<dbReference type="AlphaFoldDB" id="A0A930BST5"/>
<proteinExistence type="predicted"/>
<protein>
    <submittedName>
        <fullName evidence="1">Uncharacterized protein</fullName>
    </submittedName>
</protein>
<sequence length="234" mass="26137">MNTKELVAAALEVRQPWQVTQIRHDLGPDQIDVWIGKEAARSGWLFGARSSPNPGDEGRWRHVNLGRLRCVIHGTPSPDGEAPVWLGDEEQPFTRLLSRRVAGLMHDGVGLGTICDLLDLPVADLWKFKHRLDSGKAVLAAPPESRQEALNTLPAADDPVWENLLDGSLGIDMHALGLKLLLTKLREQWAVIGDPEVRALKVQELRRYFIRHEKSLTRELAQLRLRATSGGERP</sequence>
<organism evidence="1 2">
    <name type="scientific">Dechloromonas agitata</name>
    <dbReference type="NCBI Taxonomy" id="73030"/>
    <lineage>
        <taxon>Bacteria</taxon>
        <taxon>Pseudomonadati</taxon>
        <taxon>Pseudomonadota</taxon>
        <taxon>Betaproteobacteria</taxon>
        <taxon>Rhodocyclales</taxon>
        <taxon>Azonexaceae</taxon>
        <taxon>Dechloromonas</taxon>
    </lineage>
</organism>
<reference evidence="1" key="1">
    <citation type="submission" date="2020-04" db="EMBL/GenBank/DDBJ databases">
        <title>Deep metagenomics examines the oral microbiome during advanced dental caries in children, revealing novel taxa and co-occurrences with host molecules.</title>
        <authorList>
            <person name="Baker J.L."/>
            <person name="Morton J.T."/>
            <person name="Dinis M."/>
            <person name="Alvarez R."/>
            <person name="Tran N.C."/>
            <person name="Knight R."/>
            <person name="Edlund A."/>
        </authorList>
    </citation>
    <scope>NUCLEOTIDE SEQUENCE</scope>
    <source>
        <strain evidence="1">JCVI_32_bin.24</strain>
    </source>
</reference>
<dbReference type="EMBL" id="JABZMI010000167">
    <property type="protein sequence ID" value="MBF1165215.1"/>
    <property type="molecule type" value="Genomic_DNA"/>
</dbReference>